<dbReference type="PANTHER" id="PTHR47723">
    <property type="entry name" value="OS05G0353850 PROTEIN"/>
    <property type="match status" value="1"/>
</dbReference>
<dbReference type="Gene3D" id="3.30.420.10">
    <property type="entry name" value="Ribonuclease H-like superfamily/Ribonuclease H"/>
    <property type="match status" value="1"/>
</dbReference>
<dbReference type="CDD" id="cd06222">
    <property type="entry name" value="RNase_H_like"/>
    <property type="match status" value="1"/>
</dbReference>
<evidence type="ECO:0000313" key="3">
    <source>
        <dbReference type="Proteomes" id="UP000554482"/>
    </source>
</evidence>
<evidence type="ECO:0000313" key="2">
    <source>
        <dbReference type="EMBL" id="KAF5185754.1"/>
    </source>
</evidence>
<reference evidence="2 3" key="1">
    <citation type="submission" date="2020-06" db="EMBL/GenBank/DDBJ databases">
        <title>Transcriptomic and genomic resources for Thalictrum thalictroides and T. hernandezii: Facilitating candidate gene discovery in an emerging model plant lineage.</title>
        <authorList>
            <person name="Arias T."/>
            <person name="Riano-Pachon D.M."/>
            <person name="Di Stilio V.S."/>
        </authorList>
    </citation>
    <scope>NUCLEOTIDE SEQUENCE [LARGE SCALE GENOMIC DNA]</scope>
    <source>
        <strain evidence="3">cv. WT478/WT964</strain>
        <tissue evidence="2">Leaves</tissue>
    </source>
</reference>
<feature type="domain" description="RNase H type-1" evidence="1">
    <location>
        <begin position="16"/>
        <end position="93"/>
    </location>
</feature>
<accession>A0A7J6VKW7</accession>
<keyword evidence="3" id="KW-1185">Reference proteome</keyword>
<dbReference type="GO" id="GO:0003676">
    <property type="term" value="F:nucleic acid binding"/>
    <property type="evidence" value="ECO:0007669"/>
    <property type="project" value="InterPro"/>
</dbReference>
<proteinExistence type="predicted"/>
<dbReference type="InterPro" id="IPR036397">
    <property type="entry name" value="RNaseH_sf"/>
</dbReference>
<dbReference type="AlphaFoldDB" id="A0A7J6VKW7"/>
<protein>
    <recommendedName>
        <fullName evidence="1">RNase H type-1 domain-containing protein</fullName>
    </recommendedName>
</protein>
<comment type="caution">
    <text evidence="2">The sequence shown here is derived from an EMBL/GenBank/DDBJ whole genome shotgun (WGS) entry which is preliminary data.</text>
</comment>
<dbReference type="InterPro" id="IPR012337">
    <property type="entry name" value="RNaseH-like_sf"/>
</dbReference>
<sequence length="127" mass="14252">MATYAANEGPRSVIGLELQAICKGLQVCKYMGFRDIQLATDSLSAVKYILKEWKPPWELANVLHDIWEALEELKTEVIHVFRETNRAADWLAAQKGPKGCTISIGPLNKDLYAITEADLTTVYSRAR</sequence>
<dbReference type="Proteomes" id="UP000554482">
    <property type="component" value="Unassembled WGS sequence"/>
</dbReference>
<dbReference type="OrthoDB" id="1906820at2759"/>
<gene>
    <name evidence="2" type="ORF">FRX31_024659</name>
</gene>
<evidence type="ECO:0000259" key="1">
    <source>
        <dbReference type="Pfam" id="PF13456"/>
    </source>
</evidence>
<dbReference type="EMBL" id="JABWDY010030269">
    <property type="protein sequence ID" value="KAF5185754.1"/>
    <property type="molecule type" value="Genomic_DNA"/>
</dbReference>
<organism evidence="2 3">
    <name type="scientific">Thalictrum thalictroides</name>
    <name type="common">Rue-anemone</name>
    <name type="synonym">Anemone thalictroides</name>
    <dbReference type="NCBI Taxonomy" id="46969"/>
    <lineage>
        <taxon>Eukaryota</taxon>
        <taxon>Viridiplantae</taxon>
        <taxon>Streptophyta</taxon>
        <taxon>Embryophyta</taxon>
        <taxon>Tracheophyta</taxon>
        <taxon>Spermatophyta</taxon>
        <taxon>Magnoliopsida</taxon>
        <taxon>Ranunculales</taxon>
        <taxon>Ranunculaceae</taxon>
        <taxon>Thalictroideae</taxon>
        <taxon>Thalictrum</taxon>
    </lineage>
</organism>
<dbReference type="GO" id="GO:0004523">
    <property type="term" value="F:RNA-DNA hybrid ribonuclease activity"/>
    <property type="evidence" value="ECO:0007669"/>
    <property type="project" value="InterPro"/>
</dbReference>
<dbReference type="SUPFAM" id="SSF53098">
    <property type="entry name" value="Ribonuclease H-like"/>
    <property type="match status" value="1"/>
</dbReference>
<dbReference type="InterPro" id="IPR044730">
    <property type="entry name" value="RNase_H-like_dom_plant"/>
</dbReference>
<dbReference type="Pfam" id="PF13456">
    <property type="entry name" value="RVT_3"/>
    <property type="match status" value="1"/>
</dbReference>
<dbReference type="PANTHER" id="PTHR47723:SF19">
    <property type="entry name" value="POLYNUCLEOTIDYL TRANSFERASE, RIBONUCLEASE H-LIKE SUPERFAMILY PROTEIN"/>
    <property type="match status" value="1"/>
</dbReference>
<dbReference type="InterPro" id="IPR002156">
    <property type="entry name" value="RNaseH_domain"/>
</dbReference>
<dbReference type="InterPro" id="IPR053151">
    <property type="entry name" value="RNase_H-like"/>
</dbReference>
<name>A0A7J6VKW7_THATH</name>